<gene>
    <name evidence="5" type="ORF">ACFQ16_09285</name>
</gene>
<comment type="similarity">
    <text evidence="1">Belongs to the LysR transcriptional regulatory family.</text>
</comment>
<proteinExistence type="inferred from homology"/>
<dbReference type="InterPro" id="IPR000847">
    <property type="entry name" value="LysR_HTH_N"/>
</dbReference>
<reference evidence="6" key="1">
    <citation type="journal article" date="2019" name="Int. J. Syst. Evol. Microbiol.">
        <title>The Global Catalogue of Microorganisms (GCM) 10K type strain sequencing project: providing services to taxonomists for standard genome sequencing and annotation.</title>
        <authorList>
            <consortium name="The Broad Institute Genomics Platform"/>
            <consortium name="The Broad Institute Genome Sequencing Center for Infectious Disease"/>
            <person name="Wu L."/>
            <person name="Ma J."/>
        </authorList>
    </citation>
    <scope>NUCLEOTIDE SEQUENCE [LARGE SCALE GENOMIC DNA]</scope>
    <source>
        <strain evidence="6">CCUG 56401</strain>
    </source>
</reference>
<evidence type="ECO:0000256" key="3">
    <source>
        <dbReference type="ARBA" id="ARBA00023163"/>
    </source>
</evidence>
<keyword evidence="6" id="KW-1185">Reference proteome</keyword>
<dbReference type="Pfam" id="PF00126">
    <property type="entry name" value="HTH_1"/>
    <property type="match status" value="1"/>
</dbReference>
<name>A0ABW3FN29_9PSEU</name>
<protein>
    <submittedName>
        <fullName evidence="5">LysR family transcriptional regulator</fullName>
    </submittedName>
</protein>
<dbReference type="InterPro" id="IPR036390">
    <property type="entry name" value="WH_DNA-bd_sf"/>
</dbReference>
<dbReference type="EMBL" id="JBHTIW010000004">
    <property type="protein sequence ID" value="MFD0919936.1"/>
    <property type="molecule type" value="Genomic_DNA"/>
</dbReference>
<keyword evidence="2" id="KW-0805">Transcription regulation</keyword>
<accession>A0ABW3FN29</accession>
<dbReference type="Gene3D" id="1.10.10.10">
    <property type="entry name" value="Winged helix-like DNA-binding domain superfamily/Winged helix DNA-binding domain"/>
    <property type="match status" value="1"/>
</dbReference>
<dbReference type="PROSITE" id="PS50931">
    <property type="entry name" value="HTH_LYSR"/>
    <property type="match status" value="1"/>
</dbReference>
<dbReference type="RefSeq" id="WP_263251959.1">
    <property type="nucleotide sequence ID" value="NZ_BAABLT010000052.1"/>
</dbReference>
<evidence type="ECO:0000256" key="2">
    <source>
        <dbReference type="ARBA" id="ARBA00023015"/>
    </source>
</evidence>
<dbReference type="Proteomes" id="UP001597018">
    <property type="component" value="Unassembled WGS sequence"/>
</dbReference>
<evidence type="ECO:0000259" key="4">
    <source>
        <dbReference type="PROSITE" id="PS50931"/>
    </source>
</evidence>
<dbReference type="PANTHER" id="PTHR30126">
    <property type="entry name" value="HTH-TYPE TRANSCRIPTIONAL REGULATOR"/>
    <property type="match status" value="1"/>
</dbReference>
<dbReference type="InterPro" id="IPR036388">
    <property type="entry name" value="WH-like_DNA-bd_sf"/>
</dbReference>
<evidence type="ECO:0000313" key="6">
    <source>
        <dbReference type="Proteomes" id="UP001597018"/>
    </source>
</evidence>
<dbReference type="SUPFAM" id="SSF46785">
    <property type="entry name" value="Winged helix' DNA-binding domain"/>
    <property type="match status" value="1"/>
</dbReference>
<dbReference type="PANTHER" id="PTHR30126:SF39">
    <property type="entry name" value="HTH-TYPE TRANSCRIPTIONAL REGULATOR CYSL"/>
    <property type="match status" value="1"/>
</dbReference>
<organism evidence="5 6">
    <name type="scientific">Saccharopolyspora rosea</name>
    <dbReference type="NCBI Taxonomy" id="524884"/>
    <lineage>
        <taxon>Bacteria</taxon>
        <taxon>Bacillati</taxon>
        <taxon>Actinomycetota</taxon>
        <taxon>Actinomycetes</taxon>
        <taxon>Pseudonocardiales</taxon>
        <taxon>Pseudonocardiaceae</taxon>
        <taxon>Saccharopolyspora</taxon>
    </lineage>
</organism>
<evidence type="ECO:0000313" key="5">
    <source>
        <dbReference type="EMBL" id="MFD0919936.1"/>
    </source>
</evidence>
<evidence type="ECO:0000256" key="1">
    <source>
        <dbReference type="ARBA" id="ARBA00009437"/>
    </source>
</evidence>
<comment type="caution">
    <text evidence="5">The sequence shown here is derived from an EMBL/GenBank/DDBJ whole genome shotgun (WGS) entry which is preliminary data.</text>
</comment>
<feature type="domain" description="HTH lysR-type" evidence="4">
    <location>
        <begin position="1"/>
        <end position="59"/>
    </location>
</feature>
<sequence>MDLIAGCRAFVGVSDTGSFTRGAAAARIPQSVASRRIAALERHLGGRLFDRSTRRAALTPFGREVLPAARRLVQLAEALEQDARRARRRPMRIAVPETCTTRALAELDSEARSHEVFLEFRPAAPAERAELVRRHDVRAALAAVPPEDGAWRVPLGVAGAAALGPGAVYLESLRVGRSGRTPRRRVWIQPEDDVPHIRDRLTRLRDAVGLPPAQVVAADAVTAAVAEVLGSADLLLCSPQQARELGLHWRPLGEIDLARGFEITAAFGDDVERLRAPLWSAIAQCLGAGSEESG</sequence>
<keyword evidence="3" id="KW-0804">Transcription</keyword>